<evidence type="ECO:0000256" key="1">
    <source>
        <dbReference type="SAM" id="MobiDB-lite"/>
    </source>
</evidence>
<protein>
    <submittedName>
        <fullName evidence="2">Uncharacterized protein</fullName>
    </submittedName>
</protein>
<dbReference type="EMBL" id="JBBCAQ010000002">
    <property type="protein sequence ID" value="KAK7605431.1"/>
    <property type="molecule type" value="Genomic_DNA"/>
</dbReference>
<dbReference type="AlphaFoldDB" id="A0AAN9TY61"/>
<evidence type="ECO:0000313" key="3">
    <source>
        <dbReference type="Proteomes" id="UP001367676"/>
    </source>
</evidence>
<name>A0AAN9TY61_9HEMI</name>
<dbReference type="Proteomes" id="UP001367676">
    <property type="component" value="Unassembled WGS sequence"/>
</dbReference>
<feature type="compositionally biased region" description="Basic and acidic residues" evidence="1">
    <location>
        <begin position="12"/>
        <end position="31"/>
    </location>
</feature>
<comment type="caution">
    <text evidence="2">The sequence shown here is derived from an EMBL/GenBank/DDBJ whole genome shotgun (WGS) entry which is preliminary data.</text>
</comment>
<feature type="compositionally biased region" description="Polar residues" evidence="1">
    <location>
        <begin position="1"/>
        <end position="10"/>
    </location>
</feature>
<feature type="region of interest" description="Disordered" evidence="1">
    <location>
        <begin position="1"/>
        <end position="37"/>
    </location>
</feature>
<organism evidence="2 3">
    <name type="scientific">Parthenolecanium corni</name>
    <dbReference type="NCBI Taxonomy" id="536013"/>
    <lineage>
        <taxon>Eukaryota</taxon>
        <taxon>Metazoa</taxon>
        <taxon>Ecdysozoa</taxon>
        <taxon>Arthropoda</taxon>
        <taxon>Hexapoda</taxon>
        <taxon>Insecta</taxon>
        <taxon>Pterygota</taxon>
        <taxon>Neoptera</taxon>
        <taxon>Paraneoptera</taxon>
        <taxon>Hemiptera</taxon>
        <taxon>Sternorrhyncha</taxon>
        <taxon>Coccoidea</taxon>
        <taxon>Coccidae</taxon>
        <taxon>Parthenolecanium</taxon>
    </lineage>
</organism>
<evidence type="ECO:0000313" key="2">
    <source>
        <dbReference type="EMBL" id="KAK7605431.1"/>
    </source>
</evidence>
<keyword evidence="3" id="KW-1185">Reference proteome</keyword>
<sequence>MAIQPNNNQCEEIGKKRFRGGREDADDDARVHPPIPAPTDANMTCVLGILRHAVRMVADKLNIGTTTVYSIRVNDLVPKFKSSATILSG</sequence>
<gene>
    <name evidence="2" type="ORF">V9T40_007289</name>
</gene>
<reference evidence="2 3" key="1">
    <citation type="submission" date="2024-03" db="EMBL/GenBank/DDBJ databases">
        <title>Adaptation during the transition from Ophiocordyceps entomopathogen to insect associate is accompanied by gene loss and intensified selection.</title>
        <authorList>
            <person name="Ward C.M."/>
            <person name="Onetto C.A."/>
            <person name="Borneman A.R."/>
        </authorList>
    </citation>
    <scope>NUCLEOTIDE SEQUENCE [LARGE SCALE GENOMIC DNA]</scope>
    <source>
        <strain evidence="2">AWRI1</strain>
        <tissue evidence="2">Single Adult Female</tissue>
    </source>
</reference>
<proteinExistence type="predicted"/>
<accession>A0AAN9TY61</accession>